<gene>
    <name evidence="2" type="ORF">IAA17_06670</name>
</gene>
<dbReference type="PANTHER" id="PTHR46246">
    <property type="entry name" value="GUANOSINE-3',5'-BIS(DIPHOSPHATE) 3'-PYROPHOSPHOHYDROLASE MESH1"/>
    <property type="match status" value="1"/>
</dbReference>
<comment type="caution">
    <text evidence="2">The sequence shown here is derived from an EMBL/GenBank/DDBJ whole genome shotgun (WGS) entry which is preliminary data.</text>
</comment>
<evidence type="ECO:0000313" key="2">
    <source>
        <dbReference type="EMBL" id="HIZ79456.1"/>
    </source>
</evidence>
<protein>
    <submittedName>
        <fullName evidence="2">HD domain-containing protein</fullName>
    </submittedName>
</protein>
<dbReference type="InterPro" id="IPR052194">
    <property type="entry name" value="MESH1"/>
</dbReference>
<reference evidence="2" key="1">
    <citation type="journal article" date="2021" name="PeerJ">
        <title>Extensive microbial diversity within the chicken gut microbiome revealed by metagenomics and culture.</title>
        <authorList>
            <person name="Gilroy R."/>
            <person name="Ravi A."/>
            <person name="Getino M."/>
            <person name="Pursley I."/>
            <person name="Horton D.L."/>
            <person name="Alikhan N.F."/>
            <person name="Baker D."/>
            <person name="Gharbi K."/>
            <person name="Hall N."/>
            <person name="Watson M."/>
            <person name="Adriaenssens E.M."/>
            <person name="Foster-Nyarko E."/>
            <person name="Jarju S."/>
            <person name="Secka A."/>
            <person name="Antonio M."/>
            <person name="Oren A."/>
            <person name="Chaudhuri R.R."/>
            <person name="La Ragione R."/>
            <person name="Hildebrand F."/>
            <person name="Pallen M.J."/>
        </authorList>
    </citation>
    <scope>NUCLEOTIDE SEQUENCE</scope>
    <source>
        <strain evidence="2">ChiBcec1-1093</strain>
    </source>
</reference>
<accession>A0A9D2GIQ2</accession>
<dbReference type="Pfam" id="PF13328">
    <property type="entry name" value="HD_4"/>
    <property type="match status" value="1"/>
</dbReference>
<evidence type="ECO:0000259" key="1">
    <source>
        <dbReference type="SMART" id="SM00471"/>
    </source>
</evidence>
<dbReference type="InterPro" id="IPR003607">
    <property type="entry name" value="HD/PDEase_dom"/>
</dbReference>
<evidence type="ECO:0000313" key="3">
    <source>
        <dbReference type="Proteomes" id="UP000824101"/>
    </source>
</evidence>
<dbReference type="SUPFAM" id="SSF109604">
    <property type="entry name" value="HD-domain/PDEase-like"/>
    <property type="match status" value="1"/>
</dbReference>
<feature type="domain" description="HD/PDEase" evidence="1">
    <location>
        <begin position="21"/>
        <end position="127"/>
    </location>
</feature>
<dbReference type="Proteomes" id="UP000824101">
    <property type="component" value="Unassembled WGS sequence"/>
</dbReference>
<organism evidence="2 3">
    <name type="scientific">Candidatus Lachnoclostridium stercorigallinarum</name>
    <dbReference type="NCBI Taxonomy" id="2838634"/>
    <lineage>
        <taxon>Bacteria</taxon>
        <taxon>Bacillati</taxon>
        <taxon>Bacillota</taxon>
        <taxon>Clostridia</taxon>
        <taxon>Lachnospirales</taxon>
        <taxon>Lachnospiraceae</taxon>
    </lineage>
</organism>
<dbReference type="PANTHER" id="PTHR46246:SF1">
    <property type="entry name" value="GUANOSINE-3',5'-BIS(DIPHOSPHATE) 3'-PYROPHOSPHOHYDROLASE MESH1"/>
    <property type="match status" value="1"/>
</dbReference>
<proteinExistence type="predicted"/>
<dbReference type="GO" id="GO:0008893">
    <property type="term" value="F:guanosine-3',5'-bis(diphosphate) 3'-diphosphatase activity"/>
    <property type="evidence" value="ECO:0007669"/>
    <property type="project" value="TreeGrafter"/>
</dbReference>
<dbReference type="EMBL" id="DXBC01000105">
    <property type="protein sequence ID" value="HIZ79456.1"/>
    <property type="molecule type" value="Genomic_DNA"/>
</dbReference>
<dbReference type="Gene3D" id="1.10.3210.10">
    <property type="entry name" value="Hypothetical protein af1432"/>
    <property type="match status" value="1"/>
</dbReference>
<name>A0A9D2GIQ2_9FIRM</name>
<dbReference type="AlphaFoldDB" id="A0A9D2GIQ2"/>
<dbReference type="SMART" id="SM00471">
    <property type="entry name" value="HDc"/>
    <property type="match status" value="1"/>
</dbReference>
<sequence length="191" mass="22194">MIKEAVEFAVEAHRGAVRKGTRIPYIVHPLEAAVIVGSMTEDEELIAAAVLHDVLEDTDAGEAEIRRRFGDRVADLVVDETDDKRQSWLERKAEKLRRVETGSRDLKIVVLGDKLSNIRAVARDYLIVGESLWDRFNVKRKDAHAWYYWSMADRLRELEEYEPYREYVSLCRRVFGEKKKWEEAENGGKRS</sequence>
<reference evidence="2" key="2">
    <citation type="submission" date="2021-04" db="EMBL/GenBank/DDBJ databases">
        <authorList>
            <person name="Gilroy R."/>
        </authorList>
    </citation>
    <scope>NUCLEOTIDE SEQUENCE</scope>
    <source>
        <strain evidence="2">ChiBcec1-1093</strain>
    </source>
</reference>